<comment type="caution">
    <text evidence="3">The sequence shown here is derived from an EMBL/GenBank/DDBJ whole genome shotgun (WGS) entry which is preliminary data.</text>
</comment>
<feature type="domain" description="Eis-like acetyltransferase" evidence="2">
    <location>
        <begin position="177"/>
        <end position="283"/>
    </location>
</feature>
<dbReference type="Proteomes" id="UP000182818">
    <property type="component" value="Unassembled WGS sequence"/>
</dbReference>
<gene>
    <name evidence="3" type="ORF">IV87_GL001698</name>
    <name evidence="4" type="ORF">SAMN04487973_101195</name>
</gene>
<feature type="domain" description="Enhanced intracellular survival protein" evidence="1">
    <location>
        <begin position="287"/>
        <end position="388"/>
    </location>
</feature>
<dbReference type="PANTHER" id="PTHR37817">
    <property type="entry name" value="N-ACETYLTRANSFERASE EIS"/>
    <property type="match status" value="1"/>
</dbReference>
<reference evidence="3 5" key="1">
    <citation type="journal article" date="2015" name="Genome Announc.">
        <title>Expanding the biotechnology potential of lactobacilli through comparative genomics of 213 strains and associated genera.</title>
        <authorList>
            <person name="Sun Z."/>
            <person name="Harris H.M."/>
            <person name="McCann A."/>
            <person name="Guo C."/>
            <person name="Argimon S."/>
            <person name="Zhang W."/>
            <person name="Yang X."/>
            <person name="Jeffery I.B."/>
            <person name="Cooney J.C."/>
            <person name="Kagawa T.F."/>
            <person name="Liu W."/>
            <person name="Song Y."/>
            <person name="Salvetti E."/>
            <person name="Wrobel A."/>
            <person name="Rasinkangas P."/>
            <person name="Parkhill J."/>
            <person name="Rea M.C."/>
            <person name="O'Sullivan O."/>
            <person name="Ritari J."/>
            <person name="Douillard F.P."/>
            <person name="Paul Ross R."/>
            <person name="Yang R."/>
            <person name="Briner A.E."/>
            <person name="Felis G.E."/>
            <person name="de Vos W.M."/>
            <person name="Barrangou R."/>
            <person name="Klaenhammer T.R."/>
            <person name="Caufield P.W."/>
            <person name="Cui Y."/>
            <person name="Zhang H."/>
            <person name="O'Toole P.W."/>
        </authorList>
    </citation>
    <scope>NUCLEOTIDE SEQUENCE [LARGE SCALE GENOMIC DNA]</scope>
    <source>
        <strain evidence="3 5">DSM 22301</strain>
    </source>
</reference>
<dbReference type="GeneID" id="76043080"/>
<dbReference type="PATRIC" id="fig|319653.3.peg.1727"/>
<dbReference type="EMBL" id="FOGK01000001">
    <property type="protein sequence ID" value="SER06552.1"/>
    <property type="molecule type" value="Genomic_DNA"/>
</dbReference>
<protein>
    <submittedName>
        <fullName evidence="4">Predicted acetyltransferase</fullName>
    </submittedName>
    <submittedName>
        <fullName evidence="3">Putative acetyltransferase (Putative)</fullName>
    </submittedName>
</protein>
<dbReference type="SUPFAM" id="SSF55729">
    <property type="entry name" value="Acyl-CoA N-acyltransferases (Nat)"/>
    <property type="match status" value="1"/>
</dbReference>
<dbReference type="Gene3D" id="3.30.1050.10">
    <property type="entry name" value="SCP2 sterol-binding domain"/>
    <property type="match status" value="1"/>
</dbReference>
<dbReference type="RefSeq" id="WP_057805432.1">
    <property type="nucleotide sequence ID" value="NZ_BJYP01000002.1"/>
</dbReference>
<organism evidence="3 5">
    <name type="scientific">Pediococcus ethanolidurans</name>
    <dbReference type="NCBI Taxonomy" id="319653"/>
    <lineage>
        <taxon>Bacteria</taxon>
        <taxon>Bacillati</taxon>
        <taxon>Bacillota</taxon>
        <taxon>Bacilli</taxon>
        <taxon>Lactobacillales</taxon>
        <taxon>Lactobacillaceae</taxon>
        <taxon>Pediococcus</taxon>
    </lineage>
</organism>
<dbReference type="InterPro" id="IPR025559">
    <property type="entry name" value="Eis_dom"/>
</dbReference>
<evidence type="ECO:0000313" key="6">
    <source>
        <dbReference type="Proteomes" id="UP000182818"/>
    </source>
</evidence>
<proteinExistence type="predicted"/>
<keyword evidence="6" id="KW-1185">Reference proteome</keyword>
<sequence>MKSRFVLDKSAKADLYNLYLYAFNKPDSPFRKKFWSTRFDHGIPYGIREDDELVSGLFSMPFEVNFHGRPFLMNGITDVMSVPEYSGKGAAGTLMKAALNDMYENNVVLSYLAPFSFAYYRKFGYEQLFDHQFYQLAGDKLPRVKPAKEGRVHRTTLSKAISLIQTAYLHSPLSQNGGLIRQEWWWHYLTEKHPEWQVAYYQNAKQVVTGYLIYTRSADEFHVQEFVHLTPASYQSLVSFVFKHGAGYQTYTFENANPNYQGDLVADPYTLKVTTQPYMMGRIVNLQAFLEKYPFNQTDFEPISFNIEDETIAQNQGSWTISATSGEIGIEHDSEPQVNVPTFTIQQFTKATFGYRSLTSQQSFGQINGKTSLLAKLDQLFTTQKPVLADYF</sequence>
<name>A0A0R2K0C4_9LACO</name>
<dbReference type="Pfam" id="PF13530">
    <property type="entry name" value="SCP2_2"/>
    <property type="match status" value="1"/>
</dbReference>
<dbReference type="InterPro" id="IPR036527">
    <property type="entry name" value="SCP2_sterol-bd_dom_sf"/>
</dbReference>
<evidence type="ECO:0000259" key="1">
    <source>
        <dbReference type="Pfam" id="PF13530"/>
    </source>
</evidence>
<evidence type="ECO:0000259" key="2">
    <source>
        <dbReference type="Pfam" id="PF17668"/>
    </source>
</evidence>
<dbReference type="AlphaFoldDB" id="A0A0R2K0C4"/>
<evidence type="ECO:0000313" key="3">
    <source>
        <dbReference type="EMBL" id="KRN82991.1"/>
    </source>
</evidence>
<dbReference type="Gene3D" id="3.40.630.30">
    <property type="match status" value="2"/>
</dbReference>
<accession>A0A0R2K0C4</accession>
<dbReference type="OrthoDB" id="9768284at2"/>
<dbReference type="EMBL" id="JQBY01000005">
    <property type="protein sequence ID" value="KRN82991.1"/>
    <property type="molecule type" value="Genomic_DNA"/>
</dbReference>
<dbReference type="Proteomes" id="UP000051749">
    <property type="component" value="Unassembled WGS sequence"/>
</dbReference>
<evidence type="ECO:0000313" key="5">
    <source>
        <dbReference type="Proteomes" id="UP000051749"/>
    </source>
</evidence>
<evidence type="ECO:0000313" key="4">
    <source>
        <dbReference type="EMBL" id="SER06552.1"/>
    </source>
</evidence>
<dbReference type="InterPro" id="IPR051554">
    <property type="entry name" value="Acetyltransferase_Eis"/>
</dbReference>
<dbReference type="GO" id="GO:0034069">
    <property type="term" value="F:aminoglycoside N-acetyltransferase activity"/>
    <property type="evidence" value="ECO:0007669"/>
    <property type="project" value="TreeGrafter"/>
</dbReference>
<dbReference type="PANTHER" id="PTHR37817:SF1">
    <property type="entry name" value="N-ACETYLTRANSFERASE EIS"/>
    <property type="match status" value="1"/>
</dbReference>
<reference evidence="4 6" key="2">
    <citation type="submission" date="2016-10" db="EMBL/GenBank/DDBJ databases">
        <authorList>
            <person name="Varghese N."/>
            <person name="Submissions S."/>
        </authorList>
    </citation>
    <scope>NUCLEOTIDE SEQUENCE [LARGE SCALE GENOMIC DNA]</scope>
    <source>
        <strain evidence="4 6">CGMCC 1.3889</strain>
    </source>
</reference>
<dbReference type="InterPro" id="IPR016181">
    <property type="entry name" value="Acyl_CoA_acyltransferase"/>
</dbReference>
<dbReference type="Pfam" id="PF13527">
    <property type="entry name" value="Acetyltransf_9"/>
    <property type="match status" value="1"/>
</dbReference>
<dbReference type="SUPFAM" id="SSF55718">
    <property type="entry name" value="SCP-like"/>
    <property type="match status" value="1"/>
</dbReference>
<dbReference type="Pfam" id="PF17668">
    <property type="entry name" value="Acetyltransf_17"/>
    <property type="match status" value="1"/>
</dbReference>
<dbReference type="InterPro" id="IPR041380">
    <property type="entry name" value="Acetyltransf_17"/>
</dbReference>
<keyword evidence="3" id="KW-0808">Transferase</keyword>
<dbReference type="GO" id="GO:0030649">
    <property type="term" value="P:aminoglycoside antibiotic catabolic process"/>
    <property type="evidence" value="ECO:0007669"/>
    <property type="project" value="TreeGrafter"/>
</dbReference>